<name>A0A164IED0_9CRUS</name>
<feature type="non-terminal residue" evidence="3">
    <location>
        <position position="109"/>
    </location>
</feature>
<dbReference type="Proteomes" id="UP000076858">
    <property type="component" value="Unassembled WGS sequence"/>
</dbReference>
<evidence type="ECO:0000313" key="3">
    <source>
        <dbReference type="EMBL" id="KZS01168.1"/>
    </source>
</evidence>
<dbReference type="InterPro" id="IPR008207">
    <property type="entry name" value="Sig_transdc_His_kin_Hpt_dom"/>
</dbReference>
<feature type="domain" description="HPt" evidence="2">
    <location>
        <begin position="1"/>
        <end position="109"/>
    </location>
</feature>
<gene>
    <name evidence="3" type="ORF">APZ42_002250</name>
</gene>
<accession>A0A164IED0</accession>
<evidence type="ECO:0000313" key="4">
    <source>
        <dbReference type="Proteomes" id="UP000076858"/>
    </source>
</evidence>
<organism evidence="3 4">
    <name type="scientific">Daphnia magna</name>
    <dbReference type="NCBI Taxonomy" id="35525"/>
    <lineage>
        <taxon>Eukaryota</taxon>
        <taxon>Metazoa</taxon>
        <taxon>Ecdysozoa</taxon>
        <taxon>Arthropoda</taxon>
        <taxon>Crustacea</taxon>
        <taxon>Branchiopoda</taxon>
        <taxon>Diplostraca</taxon>
        <taxon>Cladocera</taxon>
        <taxon>Anomopoda</taxon>
        <taxon>Daphniidae</taxon>
        <taxon>Daphnia</taxon>
    </lineage>
</organism>
<reference evidence="3 4" key="1">
    <citation type="submission" date="2016-03" db="EMBL/GenBank/DDBJ databases">
        <title>EvidentialGene: Evidence-directed Construction of Genes on Genomes.</title>
        <authorList>
            <person name="Gilbert D.G."/>
            <person name="Choi J.-H."/>
            <person name="Mockaitis K."/>
            <person name="Colbourne J."/>
            <person name="Pfrender M."/>
        </authorList>
    </citation>
    <scope>NUCLEOTIDE SEQUENCE [LARGE SCALE GENOMIC DNA]</scope>
    <source>
        <strain evidence="3 4">Xinb3</strain>
        <tissue evidence="3">Complete organism</tissue>
    </source>
</reference>
<evidence type="ECO:0000256" key="1">
    <source>
        <dbReference type="PROSITE-ProRule" id="PRU00110"/>
    </source>
</evidence>
<dbReference type="Gene3D" id="1.20.120.160">
    <property type="entry name" value="HPT domain"/>
    <property type="match status" value="1"/>
</dbReference>
<comment type="caution">
    <text evidence="3">The sequence shown here is derived from an EMBL/GenBank/DDBJ whole genome shotgun (WGS) entry which is preliminary data.</text>
</comment>
<dbReference type="InterPro" id="IPR036641">
    <property type="entry name" value="HPT_dom_sf"/>
</dbReference>
<dbReference type="Pfam" id="PF01627">
    <property type="entry name" value="Hpt"/>
    <property type="match status" value="1"/>
</dbReference>
<proteinExistence type="predicted"/>
<dbReference type="PROSITE" id="PS50894">
    <property type="entry name" value="HPT"/>
    <property type="match status" value="1"/>
</dbReference>
<dbReference type="EMBL" id="LRGB01007456">
    <property type="protein sequence ID" value="KZS01168.1"/>
    <property type="molecule type" value="Genomic_DNA"/>
</dbReference>
<dbReference type="SUPFAM" id="SSF47226">
    <property type="entry name" value="Histidine-containing phosphotransfer domain, HPT domain"/>
    <property type="match status" value="1"/>
</dbReference>
<protein>
    <recommendedName>
        <fullName evidence="2">HPt domain-containing protein</fullName>
    </recommendedName>
</protein>
<keyword evidence="4" id="KW-1185">Reference proteome</keyword>
<sequence length="109" mass="11981">SITLFNIFLNEADELSRRLATTLAEWAMELTPPVPPQCESLAHALAGNSATVGYEDLSTLARALEHALGRAQRAQRFSEAEGQLFERAAEDIRQLLHQFAAGFLRSVDA</sequence>
<feature type="modified residue" description="Phosphohistidine" evidence="1">
    <location>
        <position position="43"/>
    </location>
</feature>
<dbReference type="AlphaFoldDB" id="A0A164IED0"/>
<evidence type="ECO:0000259" key="2">
    <source>
        <dbReference type="PROSITE" id="PS50894"/>
    </source>
</evidence>
<feature type="non-terminal residue" evidence="3">
    <location>
        <position position="1"/>
    </location>
</feature>
<dbReference type="GO" id="GO:0000160">
    <property type="term" value="P:phosphorelay signal transduction system"/>
    <property type="evidence" value="ECO:0007669"/>
    <property type="project" value="InterPro"/>
</dbReference>
<keyword evidence="1" id="KW-0597">Phosphoprotein</keyword>